<feature type="transmembrane region" description="Helical" evidence="1">
    <location>
        <begin position="59"/>
        <end position="76"/>
    </location>
</feature>
<gene>
    <name evidence="2" type="ORF">FK256_02455</name>
</gene>
<reference evidence="2 3" key="1">
    <citation type="submission" date="2019-06" db="EMBL/GenBank/DDBJ databases">
        <title>Draft genome sequence of Actinomyces johnsonii CCUG 34287T.</title>
        <authorList>
            <person name="Salva-Serra F."/>
            <person name="Cardew S."/>
            <person name="Moore E."/>
        </authorList>
    </citation>
    <scope>NUCLEOTIDE SEQUENCE [LARGE SCALE GENOMIC DNA]</scope>
    <source>
        <strain evidence="2 3">CCUG 34287</strain>
    </source>
</reference>
<proteinExistence type="predicted"/>
<comment type="caution">
    <text evidence="2">The sequence shown here is derived from an EMBL/GenBank/DDBJ whole genome shotgun (WGS) entry which is preliminary data.</text>
</comment>
<organism evidence="2 3">
    <name type="scientific">Actinomyces johnsonii</name>
    <dbReference type="NCBI Taxonomy" id="544581"/>
    <lineage>
        <taxon>Bacteria</taxon>
        <taxon>Bacillati</taxon>
        <taxon>Actinomycetota</taxon>
        <taxon>Actinomycetes</taxon>
        <taxon>Actinomycetales</taxon>
        <taxon>Actinomycetaceae</taxon>
        <taxon>Actinomyces</taxon>
    </lineage>
</organism>
<feature type="transmembrane region" description="Helical" evidence="1">
    <location>
        <begin position="25"/>
        <end position="47"/>
    </location>
</feature>
<dbReference type="Proteomes" id="UP000319010">
    <property type="component" value="Unassembled WGS sequence"/>
</dbReference>
<dbReference type="RefSeq" id="WP_141423557.1">
    <property type="nucleotide sequence ID" value="NZ_JASPFB010000001.1"/>
</dbReference>
<keyword evidence="1" id="KW-0812">Transmembrane</keyword>
<feature type="transmembrane region" description="Helical" evidence="1">
    <location>
        <begin position="97"/>
        <end position="115"/>
    </location>
</feature>
<protein>
    <submittedName>
        <fullName evidence="2">Uncharacterized protein</fullName>
    </submittedName>
</protein>
<name>A0A508A7N9_9ACTO</name>
<dbReference type="AlphaFoldDB" id="A0A508A7N9"/>
<sequence>MSTRSIAHTPNHQRWKPAVPLRGVVYGRIGLGILEAVALGVVVAAWSTLTHAGLGSDQVTGFAILATAVREVLDASSMRLTMRILRTNDMNAIQRTVAAIICPAIGGALAAMVFAPHSLTQLTLVTWALFMLIACTLEQPWKTSMSYEEMKERGRQTRLMTREHFAEEIADGRMTFRPIDDEGYLLDEDGNRIETDRSTNQ</sequence>
<evidence type="ECO:0000313" key="2">
    <source>
        <dbReference type="EMBL" id="TQD44751.1"/>
    </source>
</evidence>
<keyword evidence="1" id="KW-0472">Membrane</keyword>
<accession>A0A508A7N9</accession>
<dbReference type="EMBL" id="VICB01000003">
    <property type="protein sequence ID" value="TQD44751.1"/>
    <property type="molecule type" value="Genomic_DNA"/>
</dbReference>
<evidence type="ECO:0000313" key="3">
    <source>
        <dbReference type="Proteomes" id="UP000319010"/>
    </source>
</evidence>
<feature type="transmembrane region" description="Helical" evidence="1">
    <location>
        <begin position="121"/>
        <end position="141"/>
    </location>
</feature>
<keyword evidence="1" id="KW-1133">Transmembrane helix</keyword>
<evidence type="ECO:0000256" key="1">
    <source>
        <dbReference type="SAM" id="Phobius"/>
    </source>
</evidence>